<evidence type="ECO:0000313" key="2">
    <source>
        <dbReference type="EMBL" id="PNH11535.1"/>
    </source>
</evidence>
<gene>
    <name evidence="2" type="ORF">TSOC_001613</name>
</gene>
<dbReference type="InterPro" id="IPR003130">
    <property type="entry name" value="GED"/>
</dbReference>
<name>A0A2J8AG79_9CHLO</name>
<comment type="caution">
    <text evidence="2">The sequence shown here is derived from an EMBL/GenBank/DDBJ whole genome shotgun (WGS) entry which is preliminary data.</text>
</comment>
<evidence type="ECO:0000259" key="1">
    <source>
        <dbReference type="PROSITE" id="PS51388"/>
    </source>
</evidence>
<dbReference type="GO" id="GO:0005525">
    <property type="term" value="F:GTP binding"/>
    <property type="evidence" value="ECO:0007669"/>
    <property type="project" value="InterPro"/>
</dbReference>
<dbReference type="GO" id="GO:0003924">
    <property type="term" value="F:GTPase activity"/>
    <property type="evidence" value="ECO:0007669"/>
    <property type="project" value="InterPro"/>
</dbReference>
<proteinExistence type="predicted"/>
<accession>A0A2J8AG79</accession>
<keyword evidence="3" id="KW-1185">Reference proteome</keyword>
<dbReference type="EMBL" id="PGGS01000028">
    <property type="protein sequence ID" value="PNH11535.1"/>
    <property type="molecule type" value="Genomic_DNA"/>
</dbReference>
<protein>
    <recommendedName>
        <fullName evidence="1">GED domain-containing protein</fullName>
    </recommendedName>
</protein>
<organism evidence="2 3">
    <name type="scientific">Tetrabaena socialis</name>
    <dbReference type="NCBI Taxonomy" id="47790"/>
    <lineage>
        <taxon>Eukaryota</taxon>
        <taxon>Viridiplantae</taxon>
        <taxon>Chlorophyta</taxon>
        <taxon>core chlorophytes</taxon>
        <taxon>Chlorophyceae</taxon>
        <taxon>CS clade</taxon>
        <taxon>Chlamydomonadales</taxon>
        <taxon>Tetrabaenaceae</taxon>
        <taxon>Tetrabaena</taxon>
    </lineage>
</organism>
<dbReference type="OrthoDB" id="10641602at2759"/>
<reference evidence="2 3" key="1">
    <citation type="journal article" date="2017" name="Mol. Biol. Evol.">
        <title>The 4-celled Tetrabaena socialis nuclear genome reveals the essential components for genetic control of cell number at the origin of multicellularity in the volvocine lineage.</title>
        <authorList>
            <person name="Featherston J."/>
            <person name="Arakaki Y."/>
            <person name="Hanschen E.R."/>
            <person name="Ferris P.J."/>
            <person name="Michod R.E."/>
            <person name="Olson B.J.S.C."/>
            <person name="Nozaki H."/>
            <person name="Durand P.M."/>
        </authorList>
    </citation>
    <scope>NUCLEOTIDE SEQUENCE [LARGE SCALE GENOMIC DNA]</scope>
    <source>
        <strain evidence="2 3">NIES-571</strain>
    </source>
</reference>
<dbReference type="AlphaFoldDB" id="A0A2J8AG79"/>
<dbReference type="Proteomes" id="UP000236333">
    <property type="component" value="Unassembled WGS sequence"/>
</dbReference>
<dbReference type="Pfam" id="PF02212">
    <property type="entry name" value="GED"/>
    <property type="match status" value="1"/>
</dbReference>
<evidence type="ECO:0000313" key="3">
    <source>
        <dbReference type="Proteomes" id="UP000236333"/>
    </source>
</evidence>
<feature type="domain" description="GED" evidence="1">
    <location>
        <begin position="183"/>
        <end position="275"/>
    </location>
</feature>
<dbReference type="PROSITE" id="PS51388">
    <property type="entry name" value="GED"/>
    <property type="match status" value="1"/>
</dbReference>
<sequence>MEGQCFPHEFWALEEVVRVRQDYLGRELPTFLPYAAFEALVGRFKGSCKQRALECLDETTGIVLEAANELVALYLGRYPRAAAVGGVCPAHRGYGGCSIKAGYYTKVAAIEDSDIFTNDHFSFRQHHAEFLTRLKRASLGLDNSSSWDQAQVESQLTPLSKLLGRGVSVDKFALGVPTGVDDELQLMAACLAYIKVSIKRMVDNVPLFIRNELLNDVADKKAVPKRLSEHLETVEAQGLLDEDARVVRTRAKLESRIQRLKAAVKLLGNPQALPQALIAG</sequence>
<dbReference type="InterPro" id="IPR020850">
    <property type="entry name" value="GED_dom"/>
</dbReference>
<dbReference type="Gene3D" id="1.20.120.1240">
    <property type="entry name" value="Dynamin, middle domain"/>
    <property type="match status" value="2"/>
</dbReference>